<dbReference type="Gene3D" id="3.90.79.10">
    <property type="entry name" value="Nucleoside Triphosphate Pyrophosphohydrolase"/>
    <property type="match status" value="1"/>
</dbReference>
<evidence type="ECO:0000256" key="4">
    <source>
        <dbReference type="ARBA" id="ARBA00022842"/>
    </source>
</evidence>
<organism evidence="7 8">
    <name type="scientific">Paractinoplanes hotanensis</name>
    <dbReference type="NCBI Taxonomy" id="2906497"/>
    <lineage>
        <taxon>Bacteria</taxon>
        <taxon>Bacillati</taxon>
        <taxon>Actinomycetota</taxon>
        <taxon>Actinomycetes</taxon>
        <taxon>Micromonosporales</taxon>
        <taxon>Micromonosporaceae</taxon>
        <taxon>Paractinoplanes</taxon>
    </lineage>
</organism>
<dbReference type="EMBL" id="JAMQOL010000041">
    <property type="protein sequence ID" value="MCM4081563.1"/>
    <property type="molecule type" value="Genomic_DNA"/>
</dbReference>
<feature type="domain" description="Nudix hydrolase" evidence="6">
    <location>
        <begin position="2"/>
        <end position="141"/>
    </location>
</feature>
<evidence type="ECO:0000256" key="2">
    <source>
        <dbReference type="ARBA" id="ARBA00005582"/>
    </source>
</evidence>
<sequence length="158" mass="17365">MRLRHSVRGLVVDPDDRLLLYATPLGDATLWVPPGGGIEQGETLLEALRRELSEEAGLVLTGMPPHVWHRESIGVSHYLPGFDGAINDYYLVRLPAFTAQGTLTPDQLAAENVGEFRWWRLPEIAESADIFSPRELLTLLPPLLAGDLPASPTRLAGH</sequence>
<proteinExistence type="inferred from homology"/>
<comment type="caution">
    <text evidence="7">The sequence shown here is derived from an EMBL/GenBank/DDBJ whole genome shotgun (WGS) entry which is preliminary data.</text>
</comment>
<dbReference type="Proteomes" id="UP001523216">
    <property type="component" value="Unassembled WGS sequence"/>
</dbReference>
<dbReference type="PANTHER" id="PTHR43046:SF12">
    <property type="entry name" value="GDP-MANNOSE MANNOSYL HYDROLASE"/>
    <property type="match status" value="1"/>
</dbReference>
<dbReference type="PROSITE" id="PS51462">
    <property type="entry name" value="NUDIX"/>
    <property type="match status" value="1"/>
</dbReference>
<evidence type="ECO:0000313" key="8">
    <source>
        <dbReference type="Proteomes" id="UP001523216"/>
    </source>
</evidence>
<evidence type="ECO:0000256" key="5">
    <source>
        <dbReference type="RuleBase" id="RU003476"/>
    </source>
</evidence>
<accession>A0ABT0Y6A7</accession>
<comment type="similarity">
    <text evidence="2 5">Belongs to the Nudix hydrolase family.</text>
</comment>
<dbReference type="InterPro" id="IPR020084">
    <property type="entry name" value="NUDIX_hydrolase_CS"/>
</dbReference>
<dbReference type="PROSITE" id="PS00893">
    <property type="entry name" value="NUDIX_BOX"/>
    <property type="match status" value="1"/>
</dbReference>
<dbReference type="InterPro" id="IPR020476">
    <property type="entry name" value="Nudix_hydrolase"/>
</dbReference>
<comment type="cofactor">
    <cofactor evidence="1">
        <name>Mg(2+)</name>
        <dbReference type="ChEBI" id="CHEBI:18420"/>
    </cofactor>
</comment>
<dbReference type="Pfam" id="PF00293">
    <property type="entry name" value="NUDIX"/>
    <property type="match status" value="1"/>
</dbReference>
<evidence type="ECO:0000313" key="7">
    <source>
        <dbReference type="EMBL" id="MCM4081563.1"/>
    </source>
</evidence>
<keyword evidence="8" id="KW-1185">Reference proteome</keyword>
<evidence type="ECO:0000256" key="3">
    <source>
        <dbReference type="ARBA" id="ARBA00022801"/>
    </source>
</evidence>
<dbReference type="InterPro" id="IPR015797">
    <property type="entry name" value="NUDIX_hydrolase-like_dom_sf"/>
</dbReference>
<gene>
    <name evidence="7" type="ORF">LXN57_28705</name>
</gene>
<evidence type="ECO:0000256" key="1">
    <source>
        <dbReference type="ARBA" id="ARBA00001946"/>
    </source>
</evidence>
<keyword evidence="3 5" id="KW-0378">Hydrolase</keyword>
<protein>
    <submittedName>
        <fullName evidence="7">NUDIX domain-containing protein</fullName>
    </submittedName>
</protein>
<dbReference type="RefSeq" id="WP_251801328.1">
    <property type="nucleotide sequence ID" value="NZ_JAMQOL010000041.1"/>
</dbReference>
<name>A0ABT0Y6A7_9ACTN</name>
<reference evidence="7 8" key="1">
    <citation type="submission" date="2022-06" db="EMBL/GenBank/DDBJ databases">
        <title>Actinoplanes abujensis sp. nov., isolated from Nigerian arid soil.</title>
        <authorList>
            <person name="Ding P."/>
        </authorList>
    </citation>
    <scope>NUCLEOTIDE SEQUENCE [LARGE SCALE GENOMIC DNA]</scope>
    <source>
        <strain evidence="8">TRM88002</strain>
    </source>
</reference>
<dbReference type="SUPFAM" id="SSF55811">
    <property type="entry name" value="Nudix"/>
    <property type="match status" value="1"/>
</dbReference>
<evidence type="ECO:0000259" key="6">
    <source>
        <dbReference type="PROSITE" id="PS51462"/>
    </source>
</evidence>
<keyword evidence="4" id="KW-0460">Magnesium</keyword>
<dbReference type="PRINTS" id="PR00502">
    <property type="entry name" value="NUDIXFAMILY"/>
</dbReference>
<dbReference type="PANTHER" id="PTHR43046">
    <property type="entry name" value="GDP-MANNOSE MANNOSYL HYDROLASE"/>
    <property type="match status" value="1"/>
</dbReference>
<dbReference type="InterPro" id="IPR000086">
    <property type="entry name" value="NUDIX_hydrolase_dom"/>
</dbReference>